<keyword evidence="9" id="KW-1185">Reference proteome</keyword>
<feature type="domain" description="Acylphosphatase-like" evidence="7">
    <location>
        <begin position="6"/>
        <end position="93"/>
    </location>
</feature>
<dbReference type="Gene3D" id="3.30.70.100">
    <property type="match status" value="1"/>
</dbReference>
<dbReference type="AlphaFoldDB" id="A0A0R1VAP8"/>
<evidence type="ECO:0000256" key="1">
    <source>
        <dbReference type="ARBA" id="ARBA00005614"/>
    </source>
</evidence>
<dbReference type="GO" id="GO:0003998">
    <property type="term" value="F:acylphosphatase activity"/>
    <property type="evidence" value="ECO:0007669"/>
    <property type="project" value="UniProtKB-EC"/>
</dbReference>
<dbReference type="PATRIC" id="fig|1423749.3.peg.1805"/>
<dbReference type="PROSITE" id="PS00150">
    <property type="entry name" value="ACYLPHOSPHATASE_1"/>
    <property type="match status" value="1"/>
</dbReference>
<keyword evidence="5" id="KW-0378">Hydrolase</keyword>
<dbReference type="InterPro" id="IPR020456">
    <property type="entry name" value="Acylphosphatase"/>
</dbReference>
<feature type="active site" evidence="5">
    <location>
        <position position="21"/>
    </location>
</feature>
<comment type="catalytic activity">
    <reaction evidence="4 5">
        <text>an acyl phosphate + H2O = a carboxylate + phosphate + H(+)</text>
        <dbReference type="Rhea" id="RHEA:14965"/>
        <dbReference type="ChEBI" id="CHEBI:15377"/>
        <dbReference type="ChEBI" id="CHEBI:15378"/>
        <dbReference type="ChEBI" id="CHEBI:29067"/>
        <dbReference type="ChEBI" id="CHEBI:43474"/>
        <dbReference type="ChEBI" id="CHEBI:59918"/>
        <dbReference type="EC" id="3.6.1.7"/>
    </reaction>
</comment>
<dbReference type="InterPro" id="IPR001792">
    <property type="entry name" value="Acylphosphatase-like_dom"/>
</dbReference>
<organism evidence="8 9">
    <name type="scientific">Limosilactobacillus gastricus DSM 16045</name>
    <dbReference type="NCBI Taxonomy" id="1423749"/>
    <lineage>
        <taxon>Bacteria</taxon>
        <taxon>Bacillati</taxon>
        <taxon>Bacillota</taxon>
        <taxon>Bacilli</taxon>
        <taxon>Lactobacillales</taxon>
        <taxon>Lactobacillaceae</taxon>
        <taxon>Limosilactobacillus</taxon>
    </lineage>
</organism>
<dbReference type="Pfam" id="PF00708">
    <property type="entry name" value="Acylphosphatase"/>
    <property type="match status" value="1"/>
</dbReference>
<protein>
    <recommendedName>
        <fullName evidence="3 5">acylphosphatase</fullName>
        <ecNumber evidence="2 5">3.6.1.7</ecNumber>
    </recommendedName>
</protein>
<gene>
    <name evidence="8" type="ORF">FC60_GL001745</name>
</gene>
<name>A0A0R1VAP8_9LACO</name>
<evidence type="ECO:0000313" key="8">
    <source>
        <dbReference type="EMBL" id="KRM02570.1"/>
    </source>
</evidence>
<comment type="caution">
    <text evidence="8">The sequence shown here is derived from an EMBL/GenBank/DDBJ whole genome shotgun (WGS) entry which is preliminary data.</text>
</comment>
<accession>A0A0R1VAP8</accession>
<dbReference type="EMBL" id="AZFN01000009">
    <property type="protein sequence ID" value="KRM02570.1"/>
    <property type="molecule type" value="Genomic_DNA"/>
</dbReference>
<dbReference type="InterPro" id="IPR017968">
    <property type="entry name" value="Acylphosphatase_CS"/>
</dbReference>
<comment type="similarity">
    <text evidence="1 6">Belongs to the acylphosphatase family.</text>
</comment>
<dbReference type="PANTHER" id="PTHR47268:SF4">
    <property type="entry name" value="ACYLPHOSPHATASE"/>
    <property type="match status" value="1"/>
</dbReference>
<reference evidence="8 9" key="1">
    <citation type="journal article" date="2015" name="Genome Announc.">
        <title>Expanding the biotechnology potential of lactobacilli through comparative genomics of 213 strains and associated genera.</title>
        <authorList>
            <person name="Sun Z."/>
            <person name="Harris H.M."/>
            <person name="McCann A."/>
            <person name="Guo C."/>
            <person name="Argimon S."/>
            <person name="Zhang W."/>
            <person name="Yang X."/>
            <person name="Jeffery I.B."/>
            <person name="Cooney J.C."/>
            <person name="Kagawa T.F."/>
            <person name="Liu W."/>
            <person name="Song Y."/>
            <person name="Salvetti E."/>
            <person name="Wrobel A."/>
            <person name="Rasinkangas P."/>
            <person name="Parkhill J."/>
            <person name="Rea M.C."/>
            <person name="O'Sullivan O."/>
            <person name="Ritari J."/>
            <person name="Douillard F.P."/>
            <person name="Paul Ross R."/>
            <person name="Yang R."/>
            <person name="Briner A.E."/>
            <person name="Felis G.E."/>
            <person name="de Vos W.M."/>
            <person name="Barrangou R."/>
            <person name="Klaenhammer T.R."/>
            <person name="Caufield P.W."/>
            <person name="Cui Y."/>
            <person name="Zhang H."/>
            <person name="O'Toole P.W."/>
        </authorList>
    </citation>
    <scope>NUCLEOTIDE SEQUENCE [LARGE SCALE GENOMIC DNA]</scope>
    <source>
        <strain evidence="8 9">DSM 16045</strain>
    </source>
</reference>
<evidence type="ECO:0000256" key="4">
    <source>
        <dbReference type="ARBA" id="ARBA00047645"/>
    </source>
</evidence>
<dbReference type="EC" id="3.6.1.7" evidence="2 5"/>
<dbReference type="SUPFAM" id="SSF54975">
    <property type="entry name" value="Acylphosphatase/BLUF domain-like"/>
    <property type="match status" value="1"/>
</dbReference>
<sequence length="93" mass="10522">MNRMINYEILVDGIVQGVGFRWATKQLADQLGLVGLVRNLPNGKVFIIAQGPKEQMTTFVNQLKQGPNPYCQVDHVYVSQKNIGDFHNFQVTM</sequence>
<evidence type="ECO:0000256" key="6">
    <source>
        <dbReference type="RuleBase" id="RU004168"/>
    </source>
</evidence>
<feature type="active site" evidence="5">
    <location>
        <position position="39"/>
    </location>
</feature>
<evidence type="ECO:0000256" key="2">
    <source>
        <dbReference type="ARBA" id="ARBA00012150"/>
    </source>
</evidence>
<dbReference type="PANTHER" id="PTHR47268">
    <property type="entry name" value="ACYLPHOSPHATASE"/>
    <property type="match status" value="1"/>
</dbReference>
<evidence type="ECO:0000256" key="5">
    <source>
        <dbReference type="PROSITE-ProRule" id="PRU00520"/>
    </source>
</evidence>
<evidence type="ECO:0000313" key="9">
    <source>
        <dbReference type="Proteomes" id="UP000051739"/>
    </source>
</evidence>
<evidence type="ECO:0000259" key="7">
    <source>
        <dbReference type="PROSITE" id="PS51160"/>
    </source>
</evidence>
<evidence type="ECO:0000256" key="3">
    <source>
        <dbReference type="ARBA" id="ARBA00015991"/>
    </source>
</evidence>
<proteinExistence type="inferred from homology"/>
<dbReference type="InterPro" id="IPR036046">
    <property type="entry name" value="Acylphosphatase-like_dom_sf"/>
</dbReference>
<dbReference type="Proteomes" id="UP000051739">
    <property type="component" value="Unassembled WGS sequence"/>
</dbReference>
<dbReference type="PROSITE" id="PS51160">
    <property type="entry name" value="ACYLPHOSPHATASE_3"/>
    <property type="match status" value="1"/>
</dbReference>